<evidence type="ECO:0000256" key="1">
    <source>
        <dbReference type="SAM" id="MobiDB-lite"/>
    </source>
</evidence>
<proteinExistence type="predicted"/>
<evidence type="ECO:0000313" key="3">
    <source>
        <dbReference type="Proteomes" id="UP000234341"/>
    </source>
</evidence>
<sequence>MVAALLSGCHRQPPDDTVESIMANPQRRTELQSLCRKKRADMSRVLCRRVAEARRRKRLEKIEAQESQTLRER</sequence>
<feature type="region of interest" description="Disordered" evidence="1">
    <location>
        <begin position="1"/>
        <end position="29"/>
    </location>
</feature>
<accession>A0A2N5C702</accession>
<dbReference type="EMBL" id="PJRP01000014">
    <property type="protein sequence ID" value="PLP98004.1"/>
    <property type="molecule type" value="Genomic_DNA"/>
</dbReference>
<gene>
    <name evidence="2" type="ORF">CYJ10_24135</name>
</gene>
<dbReference type="NCBIfam" id="NF033894">
    <property type="entry name" value="Eex_IncN"/>
    <property type="match status" value="1"/>
</dbReference>
<evidence type="ECO:0008006" key="4">
    <source>
        <dbReference type="Google" id="ProtNLM"/>
    </source>
</evidence>
<reference evidence="2 3" key="1">
    <citation type="submission" date="2017-12" db="EMBL/GenBank/DDBJ databases">
        <title>Genome sequence of the active heterotrophic nitrifier-denitrifier, Cupriavidus pauculus UM1.</title>
        <authorList>
            <person name="Putonti C."/>
            <person name="Castignetti D."/>
        </authorList>
    </citation>
    <scope>NUCLEOTIDE SEQUENCE [LARGE SCALE GENOMIC DNA]</scope>
    <source>
        <strain evidence="2 3">UM1</strain>
    </source>
</reference>
<name>A0A2N5C702_9BURK</name>
<organism evidence="2 3">
    <name type="scientific">Cupriavidus pauculus</name>
    <dbReference type="NCBI Taxonomy" id="82633"/>
    <lineage>
        <taxon>Bacteria</taxon>
        <taxon>Pseudomonadati</taxon>
        <taxon>Pseudomonadota</taxon>
        <taxon>Betaproteobacteria</taxon>
        <taxon>Burkholderiales</taxon>
        <taxon>Burkholderiaceae</taxon>
        <taxon>Cupriavidus</taxon>
    </lineage>
</organism>
<dbReference type="AlphaFoldDB" id="A0A2N5C702"/>
<protein>
    <recommendedName>
        <fullName evidence="4">Entry exclusion lipoprotein TrbK</fullName>
    </recommendedName>
</protein>
<comment type="caution">
    <text evidence="2">The sequence shown here is derived from an EMBL/GenBank/DDBJ whole genome shotgun (WGS) entry which is preliminary data.</text>
</comment>
<dbReference type="Proteomes" id="UP000234341">
    <property type="component" value="Unassembled WGS sequence"/>
</dbReference>
<dbReference type="InterPro" id="IPR047937">
    <property type="entry name" value="Eex_IncN-like"/>
</dbReference>
<evidence type="ECO:0000313" key="2">
    <source>
        <dbReference type="EMBL" id="PLP98004.1"/>
    </source>
</evidence>